<organism evidence="1 2">
    <name type="scientific">Moorena bouillonii PNG</name>
    <dbReference type="NCBI Taxonomy" id="568701"/>
    <lineage>
        <taxon>Bacteria</taxon>
        <taxon>Bacillati</taxon>
        <taxon>Cyanobacteriota</taxon>
        <taxon>Cyanophyceae</taxon>
        <taxon>Coleofasciculales</taxon>
        <taxon>Coleofasciculaceae</taxon>
        <taxon>Moorena</taxon>
    </lineage>
</organism>
<dbReference type="AlphaFoldDB" id="A0A1U7N8A5"/>
<dbReference type="EMBL" id="MKZS01000001">
    <property type="protein sequence ID" value="OLT62188.1"/>
    <property type="molecule type" value="Genomic_DNA"/>
</dbReference>
<comment type="caution">
    <text evidence="1">The sequence shown here is derived from an EMBL/GenBank/DDBJ whole genome shotgun (WGS) entry which is preliminary data.</text>
</comment>
<protein>
    <submittedName>
        <fullName evidence="1">Uncharacterized protein</fullName>
    </submittedName>
</protein>
<evidence type="ECO:0000313" key="2">
    <source>
        <dbReference type="Proteomes" id="UP000186657"/>
    </source>
</evidence>
<dbReference type="Proteomes" id="UP000186657">
    <property type="component" value="Unassembled WGS sequence"/>
</dbReference>
<keyword evidence="2" id="KW-1185">Reference proteome</keyword>
<evidence type="ECO:0000313" key="1">
    <source>
        <dbReference type="EMBL" id="OLT62188.1"/>
    </source>
</evidence>
<gene>
    <name evidence="1" type="ORF">BJP37_27395</name>
</gene>
<proteinExistence type="predicted"/>
<reference evidence="1 2" key="1">
    <citation type="submission" date="2016-10" db="EMBL/GenBank/DDBJ databases">
        <title>Comparative genomics uncovers the prolific and rare metabolic potential of the cyanobacterial genus Moorea.</title>
        <authorList>
            <person name="Leao T."/>
            <person name="Castelao G."/>
            <person name="Korobeynikov A."/>
            <person name="Monroe E.A."/>
            <person name="Podell S."/>
            <person name="Glukhov E."/>
            <person name="Allen E."/>
            <person name="Gerwick W.H."/>
            <person name="Gerwick L."/>
        </authorList>
    </citation>
    <scope>NUCLEOTIDE SEQUENCE [LARGE SCALE GENOMIC DNA]</scope>
    <source>
        <strain evidence="1 2">PNG5-198</strain>
    </source>
</reference>
<name>A0A1U7N8A5_9CYAN</name>
<accession>A0A1U7N8A5</accession>
<sequence>MGPDSALISQFLAVVPQSLSVESIASLPVPLLTTGLGFLELAELVSDSCVYFTLVCFKVNPADFKEAPFFGLAAIPVT</sequence>